<organism evidence="3 4">
    <name type="scientific">Maccoyibacter intestinihominis</name>
    <dbReference type="NCBI Taxonomy" id="3133499"/>
    <lineage>
        <taxon>Bacteria</taxon>
        <taxon>Bacillati</taxon>
        <taxon>Bacillota</taxon>
        <taxon>Clostridia</taxon>
        <taxon>Lachnospirales</taxon>
        <taxon>Lachnospiraceae</taxon>
        <taxon>Maccoyibacter</taxon>
    </lineage>
</organism>
<dbReference type="InterPro" id="IPR002508">
    <property type="entry name" value="MurNAc-LAA_cat"/>
</dbReference>
<keyword evidence="4" id="KW-1185">Reference proteome</keyword>
<name>A0ABV1HG08_9FIRM</name>
<dbReference type="PANTHER" id="PTHR30404:SF0">
    <property type="entry name" value="N-ACETYLMURAMOYL-L-ALANINE AMIDASE AMIC"/>
    <property type="match status" value="1"/>
</dbReference>
<protein>
    <submittedName>
        <fullName evidence="3">N-acetylmuramoyl-L-alanine amidase</fullName>
        <ecNumber evidence="3">3.5.1.28</ecNumber>
    </submittedName>
</protein>
<dbReference type="GO" id="GO:0008745">
    <property type="term" value="F:N-acetylmuramoyl-L-alanine amidase activity"/>
    <property type="evidence" value="ECO:0007669"/>
    <property type="project" value="UniProtKB-EC"/>
</dbReference>
<dbReference type="SMART" id="SM00646">
    <property type="entry name" value="Ami_3"/>
    <property type="match status" value="1"/>
</dbReference>
<gene>
    <name evidence="3" type="ORF">WMO43_12295</name>
</gene>
<dbReference type="CDD" id="cd02696">
    <property type="entry name" value="MurNAc-LAA"/>
    <property type="match status" value="1"/>
</dbReference>
<dbReference type="Proteomes" id="UP001454489">
    <property type="component" value="Unassembled WGS sequence"/>
</dbReference>
<dbReference type="InterPro" id="IPR050695">
    <property type="entry name" value="N-acetylmuramoyl_amidase_3"/>
</dbReference>
<keyword evidence="1 3" id="KW-0378">Hydrolase</keyword>
<accession>A0ABV1HG08</accession>
<dbReference type="RefSeq" id="WP_353531409.1">
    <property type="nucleotide sequence ID" value="NZ_JBBMEX010000014.1"/>
</dbReference>
<dbReference type="EC" id="3.5.1.28" evidence="3"/>
<evidence type="ECO:0000256" key="1">
    <source>
        <dbReference type="ARBA" id="ARBA00022801"/>
    </source>
</evidence>
<dbReference type="Pfam" id="PF01520">
    <property type="entry name" value="Amidase_3"/>
    <property type="match status" value="1"/>
</dbReference>
<reference evidence="3 4" key="1">
    <citation type="submission" date="2024-03" db="EMBL/GenBank/DDBJ databases">
        <title>Human intestinal bacterial collection.</title>
        <authorList>
            <person name="Pauvert C."/>
            <person name="Hitch T.C.A."/>
            <person name="Clavel T."/>
        </authorList>
    </citation>
    <scope>NUCLEOTIDE SEQUENCE [LARGE SCALE GENOMIC DNA]</scope>
    <source>
        <strain evidence="3 4">CLA-AA-H185</strain>
    </source>
</reference>
<feature type="domain" description="MurNAc-LAA" evidence="2">
    <location>
        <begin position="110"/>
        <end position="222"/>
    </location>
</feature>
<evidence type="ECO:0000313" key="4">
    <source>
        <dbReference type="Proteomes" id="UP001454489"/>
    </source>
</evidence>
<comment type="caution">
    <text evidence="3">The sequence shown here is derived from an EMBL/GenBank/DDBJ whole genome shotgun (WGS) entry which is preliminary data.</text>
</comment>
<sequence>MKKKIELIMAVILLVSAGFLAKRGAIYVQQSKVAKTQTCIVIDAGHGGDDPGKIGINGEKEKKLNLAIAKKLQKILEKKGYRIVLTRDSNKGLYHRTARNKKVEDMKKRCEIINKEKPVFTISIHQNSYPEEYVKGAQVFYYGESQEGKELAEVLQKSLVAELDKENHRTAKANESYYLLKKTKTPTVIVECGFLSNRQEAELLSDAEYQQKVAVAISKGIENYLNEEAKDGKKP</sequence>
<evidence type="ECO:0000259" key="2">
    <source>
        <dbReference type="SMART" id="SM00646"/>
    </source>
</evidence>
<dbReference type="EMBL" id="JBBMEX010000014">
    <property type="protein sequence ID" value="MEQ2558642.1"/>
    <property type="molecule type" value="Genomic_DNA"/>
</dbReference>
<proteinExistence type="predicted"/>
<dbReference type="SUPFAM" id="SSF53187">
    <property type="entry name" value="Zn-dependent exopeptidases"/>
    <property type="match status" value="1"/>
</dbReference>
<dbReference type="PANTHER" id="PTHR30404">
    <property type="entry name" value="N-ACETYLMURAMOYL-L-ALANINE AMIDASE"/>
    <property type="match status" value="1"/>
</dbReference>
<dbReference type="Gene3D" id="3.40.630.40">
    <property type="entry name" value="Zn-dependent exopeptidases"/>
    <property type="match status" value="1"/>
</dbReference>
<evidence type="ECO:0000313" key="3">
    <source>
        <dbReference type="EMBL" id="MEQ2558642.1"/>
    </source>
</evidence>